<evidence type="ECO:0000256" key="1">
    <source>
        <dbReference type="ARBA" id="ARBA00018672"/>
    </source>
</evidence>
<dbReference type="InterPro" id="IPR011006">
    <property type="entry name" value="CheY-like_superfamily"/>
</dbReference>
<dbReference type="HOGENOM" id="CLU_000445_69_15_9"/>
<name>F4A237_MAHA5</name>
<evidence type="ECO:0000256" key="2">
    <source>
        <dbReference type="ARBA" id="ARBA00024867"/>
    </source>
</evidence>
<dbReference type="Pfam" id="PF00072">
    <property type="entry name" value="Response_reg"/>
    <property type="match status" value="1"/>
</dbReference>
<dbReference type="SUPFAM" id="SSF52172">
    <property type="entry name" value="CheY-like"/>
    <property type="match status" value="1"/>
</dbReference>
<accession>F4A237</accession>
<reference evidence="5 6" key="2">
    <citation type="journal article" date="2011" name="Stand. Genomic Sci.">
        <title>Complete genome sequence of Mahella australiensis type strain (50-1 BON).</title>
        <authorList>
            <person name="Sikorski J."/>
            <person name="Teshima H."/>
            <person name="Nolan M."/>
            <person name="Lucas S."/>
            <person name="Hammon N."/>
            <person name="Deshpande S."/>
            <person name="Cheng J.F."/>
            <person name="Pitluck S."/>
            <person name="Liolios K."/>
            <person name="Pagani I."/>
            <person name="Ivanova N."/>
            <person name="Huntemann M."/>
            <person name="Mavromatis K."/>
            <person name="Ovchinikova G."/>
            <person name="Pati A."/>
            <person name="Tapia R."/>
            <person name="Han C."/>
            <person name="Goodwin L."/>
            <person name="Chen A."/>
            <person name="Palaniappan K."/>
            <person name="Land M."/>
            <person name="Hauser L."/>
            <person name="Ngatchou-Djao O.D."/>
            <person name="Rohde M."/>
            <person name="Pukall R."/>
            <person name="Spring S."/>
            <person name="Abt B."/>
            <person name="Goker M."/>
            <person name="Detter J.C."/>
            <person name="Woyke T."/>
            <person name="Bristow J."/>
            <person name="Markowitz V."/>
            <person name="Hugenholtz P."/>
            <person name="Eisen J.A."/>
            <person name="Kyrpides N.C."/>
            <person name="Klenk H.P."/>
            <person name="Lapidus A."/>
        </authorList>
    </citation>
    <scope>NUCLEOTIDE SEQUENCE [LARGE SCALE GENOMIC DNA]</scope>
    <source>
        <strain evidence="6">DSM 15567 / CIP 107919 / 50-1 BON</strain>
    </source>
</reference>
<evidence type="ECO:0000256" key="3">
    <source>
        <dbReference type="PROSITE-ProRule" id="PRU00169"/>
    </source>
</evidence>
<dbReference type="InterPro" id="IPR001789">
    <property type="entry name" value="Sig_transdc_resp-reg_receiver"/>
</dbReference>
<dbReference type="PROSITE" id="PS50110">
    <property type="entry name" value="RESPONSE_REGULATORY"/>
    <property type="match status" value="1"/>
</dbReference>
<protein>
    <recommendedName>
        <fullName evidence="1">Stage 0 sporulation protein A homolog</fullName>
    </recommendedName>
</protein>
<evidence type="ECO:0000313" key="5">
    <source>
        <dbReference type="EMBL" id="AEE97176.1"/>
    </source>
</evidence>
<organism evidence="5 6">
    <name type="scientific">Mahella australiensis (strain DSM 15567 / CIP 107919 / 50-1 BON)</name>
    <dbReference type="NCBI Taxonomy" id="697281"/>
    <lineage>
        <taxon>Bacteria</taxon>
        <taxon>Bacillati</taxon>
        <taxon>Bacillota</taxon>
        <taxon>Clostridia</taxon>
        <taxon>Thermoanaerobacterales</taxon>
        <taxon>Thermoanaerobacterales Family IV. Incertae Sedis</taxon>
        <taxon>Mahella</taxon>
    </lineage>
</organism>
<evidence type="ECO:0000313" key="6">
    <source>
        <dbReference type="Proteomes" id="UP000008457"/>
    </source>
</evidence>
<dbReference type="GO" id="GO:0000160">
    <property type="term" value="P:phosphorelay signal transduction system"/>
    <property type="evidence" value="ECO:0007669"/>
    <property type="project" value="InterPro"/>
</dbReference>
<dbReference type="PANTHER" id="PTHR43228:SF1">
    <property type="entry name" value="TWO-COMPONENT RESPONSE REGULATOR ARR22"/>
    <property type="match status" value="1"/>
</dbReference>
<gene>
    <name evidence="5" type="ordered locus">Mahau_2000</name>
</gene>
<comment type="function">
    <text evidence="2">May play the central regulatory role in sporulation. It may be an element of the effector pathway responsible for the activation of sporulation genes in response to nutritional stress. Spo0A may act in concert with spo0H (a sigma factor) to control the expression of some genes that are critical to the sporulation process.</text>
</comment>
<dbReference type="eggNOG" id="COG2201">
    <property type="taxonomic scope" value="Bacteria"/>
</dbReference>
<reference evidence="6" key="1">
    <citation type="submission" date="2010-11" db="EMBL/GenBank/DDBJ databases">
        <title>The complete genome of Mahella australiensis DSM 15567.</title>
        <authorList>
            <consortium name="US DOE Joint Genome Institute (JGI-PGF)"/>
            <person name="Lucas S."/>
            <person name="Copeland A."/>
            <person name="Lapidus A."/>
            <person name="Bruce D."/>
            <person name="Goodwin L."/>
            <person name="Pitluck S."/>
            <person name="Kyrpides N."/>
            <person name="Mavromatis K."/>
            <person name="Pagani I."/>
            <person name="Ivanova N."/>
            <person name="Teshima H."/>
            <person name="Brettin T."/>
            <person name="Detter J.C."/>
            <person name="Han C."/>
            <person name="Tapia R."/>
            <person name="Land M."/>
            <person name="Hauser L."/>
            <person name="Markowitz V."/>
            <person name="Cheng J.-F."/>
            <person name="Hugenholtz P."/>
            <person name="Woyke T."/>
            <person name="Wu D."/>
            <person name="Spring S."/>
            <person name="Pukall R."/>
            <person name="Steenblock K."/>
            <person name="Schneider S."/>
            <person name="Klenk H.-P."/>
            <person name="Eisen J.A."/>
        </authorList>
    </citation>
    <scope>NUCLEOTIDE SEQUENCE [LARGE SCALE GENOMIC DNA]</scope>
    <source>
        <strain evidence="6">DSM 15567 / CIP 107919 / 50-1 BON</strain>
    </source>
</reference>
<dbReference type="OrthoDB" id="9790669at2"/>
<evidence type="ECO:0000259" key="4">
    <source>
        <dbReference type="PROSITE" id="PS50110"/>
    </source>
</evidence>
<sequence length="122" mass="13696">MDNLTFLVVDDSAFMRKVVKDMLMENGYDKIFEASNGVQAVEKAAQVKPDIVTMDITMPDMDGIQAVKELLKVSPKSNIIMCSALGQRNMVLEAIRSGAKEYVVKPFEKSRLMEAIQRVMYS</sequence>
<feature type="modified residue" description="4-aspartylphosphate" evidence="3">
    <location>
        <position position="55"/>
    </location>
</feature>
<dbReference type="InterPro" id="IPR052048">
    <property type="entry name" value="ST_Response_Regulator"/>
</dbReference>
<dbReference type="KEGG" id="mas:Mahau_2000"/>
<dbReference type="Proteomes" id="UP000008457">
    <property type="component" value="Chromosome"/>
</dbReference>
<dbReference type="PANTHER" id="PTHR43228">
    <property type="entry name" value="TWO-COMPONENT RESPONSE REGULATOR"/>
    <property type="match status" value="1"/>
</dbReference>
<dbReference type="AlphaFoldDB" id="F4A237"/>
<dbReference type="STRING" id="697281.Mahau_2000"/>
<dbReference type="Gene3D" id="3.40.50.2300">
    <property type="match status" value="1"/>
</dbReference>
<feature type="domain" description="Response regulatory" evidence="4">
    <location>
        <begin position="5"/>
        <end position="120"/>
    </location>
</feature>
<dbReference type="RefSeq" id="WP_013781604.1">
    <property type="nucleotide sequence ID" value="NC_015520.1"/>
</dbReference>
<keyword evidence="6" id="KW-1185">Reference proteome</keyword>
<dbReference type="EMBL" id="CP002360">
    <property type="protein sequence ID" value="AEE97176.1"/>
    <property type="molecule type" value="Genomic_DNA"/>
</dbReference>
<dbReference type="SMART" id="SM00448">
    <property type="entry name" value="REC"/>
    <property type="match status" value="1"/>
</dbReference>
<proteinExistence type="predicted"/>
<keyword evidence="3" id="KW-0597">Phosphoprotein</keyword>